<dbReference type="RefSeq" id="XP_024371664.1">
    <property type="nucleotide sequence ID" value="XM_024515896.2"/>
</dbReference>
<evidence type="ECO:0000313" key="4">
    <source>
        <dbReference type="Proteomes" id="UP000006727"/>
    </source>
</evidence>
<dbReference type="EMBL" id="ABEU02000003">
    <property type="protein sequence ID" value="PNR57462.1"/>
    <property type="molecule type" value="Genomic_DNA"/>
</dbReference>
<evidence type="ECO:0008006" key="5">
    <source>
        <dbReference type="Google" id="ProtNLM"/>
    </source>
</evidence>
<reference evidence="3" key="3">
    <citation type="submission" date="2020-12" db="UniProtKB">
        <authorList>
            <consortium name="EnsemblPlants"/>
        </authorList>
    </citation>
    <scope>IDENTIFICATION</scope>
</reference>
<proteinExistence type="predicted"/>
<dbReference type="PaxDb" id="3218-PP1S25_186V6.1"/>
<dbReference type="EnsemblPlants" id="Pp3c3_15190V3.2">
    <property type="protein sequence ID" value="Pp3c3_15190V3.2"/>
    <property type="gene ID" value="Pp3c3_15190"/>
</dbReference>
<dbReference type="EnsemblPlants" id="Pp3c3_15190V3.1">
    <property type="protein sequence ID" value="Pp3c3_15190V3.1"/>
    <property type="gene ID" value="Pp3c3_15190"/>
</dbReference>
<dbReference type="Proteomes" id="UP000006727">
    <property type="component" value="Chromosome 3"/>
</dbReference>
<dbReference type="AlphaFoldDB" id="A0A2K1KUJ6"/>
<protein>
    <recommendedName>
        <fullName evidence="5">Remorin C-terminal domain-containing protein</fullName>
    </recommendedName>
</protein>
<evidence type="ECO:0000313" key="3">
    <source>
        <dbReference type="EnsemblPlants" id="Pp3c3_15190V3.1"/>
    </source>
</evidence>
<dbReference type="KEGG" id="ppp:112280422"/>
<accession>A0A2K1KUJ6</accession>
<reference evidence="2 4" key="2">
    <citation type="journal article" date="2018" name="Plant J.">
        <title>The Physcomitrella patens chromosome-scale assembly reveals moss genome structure and evolution.</title>
        <authorList>
            <person name="Lang D."/>
            <person name="Ullrich K.K."/>
            <person name="Murat F."/>
            <person name="Fuchs J."/>
            <person name="Jenkins J."/>
            <person name="Haas F.B."/>
            <person name="Piednoel M."/>
            <person name="Gundlach H."/>
            <person name="Van Bel M."/>
            <person name="Meyberg R."/>
            <person name="Vives C."/>
            <person name="Morata J."/>
            <person name="Symeonidi A."/>
            <person name="Hiss M."/>
            <person name="Muchero W."/>
            <person name="Kamisugi Y."/>
            <person name="Saleh O."/>
            <person name="Blanc G."/>
            <person name="Decker E.L."/>
            <person name="van Gessel N."/>
            <person name="Grimwood J."/>
            <person name="Hayes R.D."/>
            <person name="Graham S.W."/>
            <person name="Gunter L.E."/>
            <person name="McDaniel S.F."/>
            <person name="Hoernstein S.N.W."/>
            <person name="Larsson A."/>
            <person name="Li F.W."/>
            <person name="Perroud P.F."/>
            <person name="Phillips J."/>
            <person name="Ranjan P."/>
            <person name="Rokshar D.S."/>
            <person name="Rothfels C.J."/>
            <person name="Schneider L."/>
            <person name="Shu S."/>
            <person name="Stevenson D.W."/>
            <person name="Thummler F."/>
            <person name="Tillich M."/>
            <person name="Villarreal Aguilar J.C."/>
            <person name="Widiez T."/>
            <person name="Wong G.K."/>
            <person name="Wymore A."/>
            <person name="Zhang Y."/>
            <person name="Zimmer A.D."/>
            <person name="Quatrano R.S."/>
            <person name="Mayer K.F.X."/>
            <person name="Goodstein D."/>
            <person name="Casacuberta J.M."/>
            <person name="Vandepoele K."/>
            <person name="Reski R."/>
            <person name="Cuming A.C."/>
            <person name="Tuskan G.A."/>
            <person name="Maumus F."/>
            <person name="Salse J."/>
            <person name="Schmutz J."/>
            <person name="Rensing S.A."/>
        </authorList>
    </citation>
    <scope>NUCLEOTIDE SEQUENCE [LARGE SCALE GENOMIC DNA]</scope>
    <source>
        <strain evidence="3 4">cv. Gransden 2004</strain>
    </source>
</reference>
<evidence type="ECO:0000256" key="1">
    <source>
        <dbReference type="SAM" id="MobiDB-lite"/>
    </source>
</evidence>
<keyword evidence="4" id="KW-1185">Reference proteome</keyword>
<feature type="compositionally biased region" description="Polar residues" evidence="1">
    <location>
        <begin position="44"/>
        <end position="59"/>
    </location>
</feature>
<dbReference type="Gramene" id="Pp3c3_15190V3.1">
    <property type="protein sequence ID" value="Pp3c3_15190V3.1"/>
    <property type="gene ID" value="Pp3c3_15190"/>
</dbReference>
<feature type="compositionally biased region" description="Low complexity" evidence="1">
    <location>
        <begin position="90"/>
        <end position="108"/>
    </location>
</feature>
<feature type="compositionally biased region" description="Basic and acidic residues" evidence="1">
    <location>
        <begin position="227"/>
        <end position="236"/>
    </location>
</feature>
<reference evidence="2 4" key="1">
    <citation type="journal article" date="2008" name="Science">
        <title>The Physcomitrella genome reveals evolutionary insights into the conquest of land by plants.</title>
        <authorList>
            <person name="Rensing S."/>
            <person name="Lang D."/>
            <person name="Zimmer A."/>
            <person name="Terry A."/>
            <person name="Salamov A."/>
            <person name="Shapiro H."/>
            <person name="Nishiyama T."/>
            <person name="Perroud P.-F."/>
            <person name="Lindquist E."/>
            <person name="Kamisugi Y."/>
            <person name="Tanahashi T."/>
            <person name="Sakakibara K."/>
            <person name="Fujita T."/>
            <person name="Oishi K."/>
            <person name="Shin-I T."/>
            <person name="Kuroki Y."/>
            <person name="Toyoda A."/>
            <person name="Suzuki Y."/>
            <person name="Hashimoto A."/>
            <person name="Yamaguchi K."/>
            <person name="Sugano A."/>
            <person name="Kohara Y."/>
            <person name="Fujiyama A."/>
            <person name="Anterola A."/>
            <person name="Aoki S."/>
            <person name="Ashton N."/>
            <person name="Barbazuk W.B."/>
            <person name="Barker E."/>
            <person name="Bennetzen J."/>
            <person name="Bezanilla M."/>
            <person name="Blankenship R."/>
            <person name="Cho S.H."/>
            <person name="Dutcher S."/>
            <person name="Estelle M."/>
            <person name="Fawcett J.A."/>
            <person name="Gundlach H."/>
            <person name="Hanada K."/>
            <person name="Heyl A."/>
            <person name="Hicks K.A."/>
            <person name="Hugh J."/>
            <person name="Lohr M."/>
            <person name="Mayer K."/>
            <person name="Melkozernov A."/>
            <person name="Murata T."/>
            <person name="Nelson D."/>
            <person name="Pils B."/>
            <person name="Prigge M."/>
            <person name="Reiss B."/>
            <person name="Renner T."/>
            <person name="Rombauts S."/>
            <person name="Rushton P."/>
            <person name="Sanderfoot A."/>
            <person name="Schween G."/>
            <person name="Shiu S.-H."/>
            <person name="Stueber K."/>
            <person name="Theodoulou F.L."/>
            <person name="Tu H."/>
            <person name="Van de Peer Y."/>
            <person name="Verrier P.J."/>
            <person name="Waters E."/>
            <person name="Wood A."/>
            <person name="Yang L."/>
            <person name="Cove D."/>
            <person name="Cuming A."/>
            <person name="Hasebe M."/>
            <person name="Lucas S."/>
            <person name="Mishler D.B."/>
            <person name="Reski R."/>
            <person name="Grigoriev I."/>
            <person name="Quatrano R.S."/>
            <person name="Boore J.L."/>
        </authorList>
    </citation>
    <scope>NUCLEOTIDE SEQUENCE [LARGE SCALE GENOMIC DNA]</scope>
    <source>
        <strain evidence="3 4">cv. Gransden 2004</strain>
    </source>
</reference>
<name>A0A2K1KUJ6_PHYPA</name>
<dbReference type="Gramene" id="Pp3c3_15190V3.2">
    <property type="protein sequence ID" value="Pp3c3_15190V3.2"/>
    <property type="gene ID" value="Pp3c3_15190"/>
</dbReference>
<feature type="compositionally biased region" description="Polar residues" evidence="1">
    <location>
        <begin position="109"/>
        <end position="131"/>
    </location>
</feature>
<sequence>MSIGSRATQCLGKQLPDKPHNRASNHANRSLGKYVRWHEEQESGKSIQSSGCAVPSVTSERMYRSRETVKAWLEQTSPISVLDDPDDESPPSSFESFHSSPSGSDHLSCTSRFQTSNYNTTKPAQPRSRTISPPKCSANRNSVDLSRIDAEHYNGGSFLMLAFKNAQYRSSKSPPAFQYTDDHHENFNAQECKALRREFSLTSEWQQMLAAGNAAGMSTRDSSANHSDLETQHEAVKVSNPNSDISNPPPPPQTVSRKSRRTRSMDFKRVVRSLERSASGELKGVLLHDTQTQKKIFRDRGGLQRPLRRSLQAEVFEPVPKLKAYSTARNHREEAKYFRPADRYHEEKGVNSLEVHERAKPSSVMKQSEFKMDVNRSGLMTTQNDLAMGRRKAEGEKATVEVRRADKTARRVMEAQNVRRNTKVSIGCLPLH</sequence>
<feature type="region of interest" description="Disordered" evidence="1">
    <location>
        <begin position="1"/>
        <end position="60"/>
    </location>
</feature>
<dbReference type="GeneID" id="112280422"/>
<organism evidence="2">
    <name type="scientific">Physcomitrium patens</name>
    <name type="common">Spreading-leaved earth moss</name>
    <name type="synonym">Physcomitrella patens</name>
    <dbReference type="NCBI Taxonomy" id="3218"/>
    <lineage>
        <taxon>Eukaryota</taxon>
        <taxon>Viridiplantae</taxon>
        <taxon>Streptophyta</taxon>
        <taxon>Embryophyta</taxon>
        <taxon>Bryophyta</taxon>
        <taxon>Bryophytina</taxon>
        <taxon>Bryopsida</taxon>
        <taxon>Funariidae</taxon>
        <taxon>Funariales</taxon>
        <taxon>Funariaceae</taxon>
        <taxon>Physcomitrium</taxon>
    </lineage>
</organism>
<evidence type="ECO:0000313" key="2">
    <source>
        <dbReference type="EMBL" id="PNR57462.1"/>
    </source>
</evidence>
<feature type="region of interest" description="Disordered" evidence="1">
    <location>
        <begin position="213"/>
        <end position="264"/>
    </location>
</feature>
<feature type="region of interest" description="Disordered" evidence="1">
    <location>
        <begin position="74"/>
        <end position="140"/>
    </location>
</feature>
<gene>
    <name evidence="3" type="primary">LOC112280422</name>
    <name evidence="2" type="ORF">PHYPA_004456</name>
</gene>